<keyword evidence="9" id="KW-0812">Transmembrane</keyword>
<keyword evidence="7" id="KW-0503">Monooxygenase</keyword>
<reference evidence="10 11" key="1">
    <citation type="journal article" date="2016" name="Mol. Biol. Evol.">
        <title>Comparative Genomics of Early-Diverging Mushroom-Forming Fungi Provides Insights into the Origins of Lignocellulose Decay Capabilities.</title>
        <authorList>
            <person name="Nagy L.G."/>
            <person name="Riley R."/>
            <person name="Tritt A."/>
            <person name="Adam C."/>
            <person name="Daum C."/>
            <person name="Floudas D."/>
            <person name="Sun H."/>
            <person name="Yadav J.S."/>
            <person name="Pangilinan J."/>
            <person name="Larsson K.H."/>
            <person name="Matsuura K."/>
            <person name="Barry K."/>
            <person name="Labutti K."/>
            <person name="Kuo R."/>
            <person name="Ohm R.A."/>
            <person name="Bhattacharya S.S."/>
            <person name="Shirouzu T."/>
            <person name="Yoshinaga Y."/>
            <person name="Martin F.M."/>
            <person name="Grigoriev I.V."/>
            <person name="Hibbett D.S."/>
        </authorList>
    </citation>
    <scope>NUCLEOTIDE SEQUENCE [LARGE SCALE GENOMIC DNA]</scope>
    <source>
        <strain evidence="10 11">TUFC12733</strain>
    </source>
</reference>
<dbReference type="PRINTS" id="PR00463">
    <property type="entry name" value="EP450I"/>
</dbReference>
<dbReference type="PRINTS" id="PR00385">
    <property type="entry name" value="P450"/>
</dbReference>
<keyword evidence="8" id="KW-0349">Heme</keyword>
<evidence type="ECO:0000256" key="1">
    <source>
        <dbReference type="ARBA" id="ARBA00001971"/>
    </source>
</evidence>
<dbReference type="InterPro" id="IPR002401">
    <property type="entry name" value="Cyt_P450_E_grp-I"/>
</dbReference>
<feature type="transmembrane region" description="Helical" evidence="9">
    <location>
        <begin position="363"/>
        <end position="384"/>
    </location>
</feature>
<sequence>MEATPLSTLPYQVDVFTHVPLLLSKVDELVWTSAIAALGSHALYNRKEPTVQQFFWFSGVLEAALLYYVLDVRPASGPVIAVLLANAVYWITLVTSIVVYRVFLHPLRRFPGPLLSQITRLHMAVINYKHETHIAIQKWHQQYGDIIRVGPNELSFAHADSVAGIHGAHSAKVTRGPWYDGNPGEEAKSLATTRDLSNHHWRRRVWEPAFSTKALKTYDYRLVRLLDIMVDQLHKRSGTIIDWGDWTDFFTFDVMGELGYGHDFGMLEKGTQHQYALYIHQSLRLLVFFSAIPWSATLWRWIPLSPQAKADTLEFWNFARTRFEQRIKEGSDRDDVFGYLLHADEDSGKTLSRPEIESDSRTIIIAGANSTALAMSFLFFFLLVDRKRFAKLREEVDSIWDGSSQLDGLTLGQDKAPYLNACINEALRVMPPGPNGMQRRVPDEGHFVAGVFVPPETQLSVHAWTMQRDERFFTKGTEFIPERWIDAERPAGFAHDSRAFIPFSVGNFGCVGKQLAMLEIRLMTTTVVKNFDFELDPQFDPQAFLDDCKSNLTLTKGPIPVKVTTRSY</sequence>
<dbReference type="Gene3D" id="1.10.630.10">
    <property type="entry name" value="Cytochrome P450"/>
    <property type="match status" value="1"/>
</dbReference>
<evidence type="ECO:0000256" key="7">
    <source>
        <dbReference type="ARBA" id="ARBA00023033"/>
    </source>
</evidence>
<evidence type="ECO:0000256" key="6">
    <source>
        <dbReference type="ARBA" id="ARBA00023004"/>
    </source>
</evidence>
<evidence type="ECO:0000256" key="9">
    <source>
        <dbReference type="SAM" id="Phobius"/>
    </source>
</evidence>
<proteinExistence type="inferred from homology"/>
<dbReference type="InterPro" id="IPR050121">
    <property type="entry name" value="Cytochrome_P450_monoxygenase"/>
</dbReference>
<feature type="binding site" description="axial binding residue" evidence="8">
    <location>
        <position position="510"/>
    </location>
    <ligand>
        <name>heme</name>
        <dbReference type="ChEBI" id="CHEBI:30413"/>
    </ligand>
    <ligandPart>
        <name>Fe</name>
        <dbReference type="ChEBI" id="CHEBI:18248"/>
    </ligandPart>
</feature>
<accession>A0A167HBT5</accession>
<dbReference type="EMBL" id="KV417323">
    <property type="protein sequence ID" value="KZO91459.1"/>
    <property type="molecule type" value="Genomic_DNA"/>
</dbReference>
<gene>
    <name evidence="10" type="ORF">CALVIDRAFT_505741</name>
</gene>
<protein>
    <submittedName>
        <fullName evidence="10">Cytochrome P450</fullName>
    </submittedName>
</protein>
<name>A0A167HBT5_CALVF</name>
<comment type="similarity">
    <text evidence="3">Belongs to the cytochrome P450 family.</text>
</comment>
<keyword evidence="4 8" id="KW-0479">Metal-binding</keyword>
<evidence type="ECO:0000313" key="10">
    <source>
        <dbReference type="EMBL" id="KZO91459.1"/>
    </source>
</evidence>
<keyword evidence="6 8" id="KW-0408">Iron</keyword>
<dbReference type="PANTHER" id="PTHR24305:SF187">
    <property type="entry name" value="P450, PUTATIVE (EUROFUNG)-RELATED"/>
    <property type="match status" value="1"/>
</dbReference>
<evidence type="ECO:0000256" key="4">
    <source>
        <dbReference type="ARBA" id="ARBA00022723"/>
    </source>
</evidence>
<dbReference type="Proteomes" id="UP000076738">
    <property type="component" value="Unassembled WGS sequence"/>
</dbReference>
<organism evidence="10 11">
    <name type="scientific">Calocera viscosa (strain TUFC12733)</name>
    <dbReference type="NCBI Taxonomy" id="1330018"/>
    <lineage>
        <taxon>Eukaryota</taxon>
        <taxon>Fungi</taxon>
        <taxon>Dikarya</taxon>
        <taxon>Basidiomycota</taxon>
        <taxon>Agaricomycotina</taxon>
        <taxon>Dacrymycetes</taxon>
        <taxon>Dacrymycetales</taxon>
        <taxon>Dacrymycetaceae</taxon>
        <taxon>Calocera</taxon>
    </lineage>
</organism>
<evidence type="ECO:0000256" key="2">
    <source>
        <dbReference type="ARBA" id="ARBA00005179"/>
    </source>
</evidence>
<dbReference type="InterPro" id="IPR036396">
    <property type="entry name" value="Cyt_P450_sf"/>
</dbReference>
<dbReference type="Pfam" id="PF00067">
    <property type="entry name" value="p450"/>
    <property type="match status" value="1"/>
</dbReference>
<dbReference type="OrthoDB" id="6692864at2759"/>
<keyword evidence="9" id="KW-1133">Transmembrane helix</keyword>
<evidence type="ECO:0000256" key="3">
    <source>
        <dbReference type="ARBA" id="ARBA00010617"/>
    </source>
</evidence>
<dbReference type="AlphaFoldDB" id="A0A167HBT5"/>
<feature type="transmembrane region" description="Helical" evidence="9">
    <location>
        <begin position="54"/>
        <end position="70"/>
    </location>
</feature>
<evidence type="ECO:0000256" key="8">
    <source>
        <dbReference type="PIRSR" id="PIRSR602401-1"/>
    </source>
</evidence>
<comment type="pathway">
    <text evidence="2">Secondary metabolite biosynthesis.</text>
</comment>
<dbReference type="STRING" id="1330018.A0A167HBT5"/>
<keyword evidence="11" id="KW-1185">Reference proteome</keyword>
<evidence type="ECO:0000256" key="5">
    <source>
        <dbReference type="ARBA" id="ARBA00023002"/>
    </source>
</evidence>
<keyword evidence="9" id="KW-0472">Membrane</keyword>
<comment type="cofactor">
    <cofactor evidence="1 8">
        <name>heme</name>
        <dbReference type="ChEBI" id="CHEBI:30413"/>
    </cofactor>
</comment>
<dbReference type="SUPFAM" id="SSF48264">
    <property type="entry name" value="Cytochrome P450"/>
    <property type="match status" value="1"/>
</dbReference>
<evidence type="ECO:0000313" key="11">
    <source>
        <dbReference type="Proteomes" id="UP000076738"/>
    </source>
</evidence>
<dbReference type="InterPro" id="IPR001128">
    <property type="entry name" value="Cyt_P450"/>
</dbReference>
<dbReference type="GO" id="GO:0020037">
    <property type="term" value="F:heme binding"/>
    <property type="evidence" value="ECO:0007669"/>
    <property type="project" value="InterPro"/>
</dbReference>
<dbReference type="GO" id="GO:0016705">
    <property type="term" value="F:oxidoreductase activity, acting on paired donors, with incorporation or reduction of molecular oxygen"/>
    <property type="evidence" value="ECO:0007669"/>
    <property type="project" value="InterPro"/>
</dbReference>
<keyword evidence="5" id="KW-0560">Oxidoreductase</keyword>
<feature type="transmembrane region" description="Helical" evidence="9">
    <location>
        <begin position="76"/>
        <end position="100"/>
    </location>
</feature>
<dbReference type="CDD" id="cd11061">
    <property type="entry name" value="CYP67-like"/>
    <property type="match status" value="1"/>
</dbReference>
<dbReference type="GO" id="GO:0004497">
    <property type="term" value="F:monooxygenase activity"/>
    <property type="evidence" value="ECO:0007669"/>
    <property type="project" value="UniProtKB-KW"/>
</dbReference>
<dbReference type="GO" id="GO:0005506">
    <property type="term" value="F:iron ion binding"/>
    <property type="evidence" value="ECO:0007669"/>
    <property type="project" value="InterPro"/>
</dbReference>
<dbReference type="PANTHER" id="PTHR24305">
    <property type="entry name" value="CYTOCHROME P450"/>
    <property type="match status" value="1"/>
</dbReference>